<dbReference type="GO" id="GO:0043565">
    <property type="term" value="F:sequence-specific DNA binding"/>
    <property type="evidence" value="ECO:0007669"/>
    <property type="project" value="InterPro"/>
</dbReference>
<dbReference type="GO" id="GO:0005524">
    <property type="term" value="F:ATP binding"/>
    <property type="evidence" value="ECO:0007669"/>
    <property type="project" value="UniProtKB-KW"/>
</dbReference>
<evidence type="ECO:0000256" key="3">
    <source>
        <dbReference type="ARBA" id="ARBA00022553"/>
    </source>
</evidence>
<dbReference type="PROSITE" id="PS01124">
    <property type="entry name" value="HTH_ARAC_FAMILY_2"/>
    <property type="match status" value="1"/>
</dbReference>
<keyword evidence="8" id="KW-0902">Two-component regulatory system</keyword>
<keyword evidence="6" id="KW-0418">Kinase</keyword>
<dbReference type="FunFam" id="3.30.565.10:FF:000037">
    <property type="entry name" value="Hybrid sensor histidine kinase/response regulator"/>
    <property type="match status" value="1"/>
</dbReference>
<feature type="modified residue" description="4-aspartylphosphate" evidence="11">
    <location>
        <position position="1160"/>
    </location>
</feature>
<dbReference type="InterPro" id="IPR003594">
    <property type="entry name" value="HATPase_dom"/>
</dbReference>
<dbReference type="SUPFAM" id="SSF46689">
    <property type="entry name" value="Homeodomain-like"/>
    <property type="match status" value="1"/>
</dbReference>
<reference evidence="17 18" key="1">
    <citation type="submission" date="2020-04" db="EMBL/GenBank/DDBJ databases">
        <title>Flammeovirga sp. SR4, a novel species isolated from seawater.</title>
        <authorList>
            <person name="Wang X."/>
        </authorList>
    </citation>
    <scope>NUCLEOTIDE SEQUENCE [LARGE SCALE GENOMIC DNA]</scope>
    <source>
        <strain evidence="17 18">ATCC 23126</strain>
    </source>
</reference>
<evidence type="ECO:0000259" key="14">
    <source>
        <dbReference type="PROSITE" id="PS01124"/>
    </source>
</evidence>
<feature type="domain" description="Histidine kinase" evidence="15">
    <location>
        <begin position="850"/>
        <end position="1066"/>
    </location>
</feature>
<dbReference type="SMART" id="SM00387">
    <property type="entry name" value="HATPase_c"/>
    <property type="match status" value="1"/>
</dbReference>
<dbReference type="InterPro" id="IPR036890">
    <property type="entry name" value="HATPase_C_sf"/>
</dbReference>
<dbReference type="Pfam" id="PF07495">
    <property type="entry name" value="Y_Y_Y"/>
    <property type="match status" value="1"/>
</dbReference>
<dbReference type="CDD" id="cd17574">
    <property type="entry name" value="REC_OmpR"/>
    <property type="match status" value="1"/>
</dbReference>
<dbReference type="InterPro" id="IPR011123">
    <property type="entry name" value="Y_Y_Y"/>
</dbReference>
<gene>
    <name evidence="17" type="ORF">HHU12_19670</name>
</gene>
<dbReference type="Pfam" id="PF02518">
    <property type="entry name" value="HATPase_c"/>
    <property type="match status" value="1"/>
</dbReference>
<keyword evidence="7" id="KW-0067">ATP-binding</keyword>
<evidence type="ECO:0000256" key="2">
    <source>
        <dbReference type="ARBA" id="ARBA00012438"/>
    </source>
</evidence>
<dbReference type="PANTHER" id="PTHR43547:SF2">
    <property type="entry name" value="HYBRID SIGNAL TRANSDUCTION HISTIDINE KINASE C"/>
    <property type="match status" value="1"/>
</dbReference>
<dbReference type="PROSITE" id="PS50109">
    <property type="entry name" value="HIS_KIN"/>
    <property type="match status" value="1"/>
</dbReference>
<keyword evidence="13" id="KW-0732">Signal</keyword>
<dbReference type="InterPro" id="IPR001789">
    <property type="entry name" value="Sig_transdc_resp-reg_receiver"/>
</dbReference>
<feature type="transmembrane region" description="Helical" evidence="12">
    <location>
        <begin position="797"/>
        <end position="818"/>
    </location>
</feature>
<dbReference type="InterPro" id="IPR003661">
    <property type="entry name" value="HisK_dim/P_dom"/>
</dbReference>
<keyword evidence="12" id="KW-0472">Membrane</keyword>
<evidence type="ECO:0000259" key="15">
    <source>
        <dbReference type="PROSITE" id="PS50109"/>
    </source>
</evidence>
<dbReference type="Gene3D" id="1.10.287.130">
    <property type="match status" value="1"/>
</dbReference>
<dbReference type="InterPro" id="IPR005467">
    <property type="entry name" value="His_kinase_dom"/>
</dbReference>
<feature type="signal peptide" evidence="13">
    <location>
        <begin position="1"/>
        <end position="22"/>
    </location>
</feature>
<dbReference type="Pfam" id="PF00512">
    <property type="entry name" value="HisKA"/>
    <property type="match status" value="1"/>
</dbReference>
<dbReference type="Pfam" id="PF00072">
    <property type="entry name" value="Response_reg"/>
    <property type="match status" value="1"/>
</dbReference>
<dbReference type="SMART" id="SM00448">
    <property type="entry name" value="REC"/>
    <property type="match status" value="1"/>
</dbReference>
<feature type="chain" id="PRO_5031474517" description="histidine kinase" evidence="13">
    <location>
        <begin position="23"/>
        <end position="1369"/>
    </location>
</feature>
<proteinExistence type="predicted"/>
<name>A0A7X9RWX9_9BACT</name>
<dbReference type="SUPFAM" id="SSF47384">
    <property type="entry name" value="Homodimeric domain of signal transducing histidine kinase"/>
    <property type="match status" value="1"/>
</dbReference>
<keyword evidence="10" id="KW-0804">Transcription</keyword>
<dbReference type="GO" id="GO:0000155">
    <property type="term" value="F:phosphorelay sensor kinase activity"/>
    <property type="evidence" value="ECO:0007669"/>
    <property type="project" value="InterPro"/>
</dbReference>
<evidence type="ECO:0000256" key="12">
    <source>
        <dbReference type="SAM" id="Phobius"/>
    </source>
</evidence>
<dbReference type="SMART" id="SM00388">
    <property type="entry name" value="HisKA"/>
    <property type="match status" value="1"/>
</dbReference>
<keyword evidence="4" id="KW-0808">Transferase</keyword>
<dbReference type="InterPro" id="IPR036097">
    <property type="entry name" value="HisK_dim/P_sf"/>
</dbReference>
<sequence>MKRIITQIVLLLGCLLPVVCSAQDEYFERGILNAYAMPQGLSHYGVTSLLEDQNGLLWVGTFDGLNTYDGFEFKTFRNVEGLNSNRIRSLYRDEKNTIWVGTDHGLSSYDYTTQRFRNIYLSQTKKGVKIGPIVRQVTKFKQYILCTTEEEGLLFFDPNTNKLKNSITLSENVIAYKAEVLDKNNLLLATSRGIYKVNYPNRTKTRVEGAKIDKYLDIAKYDDHRFYCIANNGIVILDYKEGKFKLKPVLSNQKFQSIHIDSAKNIWLGHKELGIYKTSKEELDRIGKKGVLEKEVYPIYRVSTMTSNPNGNFWVGSFRKGLYHLPTKKYNFKYTNLKTNNEPGEWSNHVLRIQKVTDTNVFINVHFRGILNFNTATNSLEPLPPHIKNLEGNPNTLFLIDHKGGQFIKKQGARTKVSYFSKKMNKWVPLVSKLKPEFSDVKMKNLILDKFGYHWVACAEGLYRLKLSDTGIIEDIQLMDVYKGFLSKEIKDIRYVYEDPKYNFIWVGTRRDGLIRINNMPKRSLNKMRKVQFVHNPENKYSISSNYVSTILRLDSGELWLGTEQGGICLVENSQLACVFKSYQEKDGLDNNIVKSILPDKQNRLWITTNKGLNAFDLTTHQFRNYSIGDGVPISPFEPSAAIMKDDQLIFSGGNGLLYFDPKQIHDEDEMPNLLLGDFRLFNTKINVLDTLGDHVILSKSLNETEKIDLNYDQNVFSFEIISLHYSNKKGNLIRYRMLPQEEEWVTAASEMKLASFNGLPPGKYTFEVAVSNSKKEWSPSKFIEITIHPPVWKTPLAYLIYILLVALILFVVIRFLLRMNRIEHDLQIEQMDKERIDELNKTRTRMFMNIAHEFRTPLTLISGPLQVLIKIFESNNDAYKHLSLIESQSKKMFQLVNQVQDFQKAEQSLLKLKITSFDFTALVSEVKKGFDQMAEHTERKFEVKGDANQLFVLADRQKLEIVLNNLLNNAFKFTKTGDKITLSYGVENDQLFFTVHDTGAGIKSKDLPYVFERYYQSEDVNTATVGSGIGLAFSKRIVELHYGTINVESKAKEATTFKVVLPVEISLKDTFNEERLQEILTLETDDEKQRTLPKGIELPESLKDETLKELNVYYVEDNKDLRDFVHSSLSEYFNVTSFTNGLQCKEAVENEWPDLIISDILMPELNGLELCKGIKADIRTSHIPVILLTSRSSVDDQVSGFESGADAYISKPFDLKHLIATAQMLLKNRRQLRERFRIDFPVEVEKKNNNKSERVFMEKLYALMEKHLDDEELDINIFIKELHLNRTHFYQKVKSITNYTPYELLKLYRLKKAAEMLVNEKLTVSEVYLRTGFKSRTHFSRMFKEHYGITPGKYGKEHHTEGEKAVVN</sequence>
<evidence type="ECO:0000256" key="1">
    <source>
        <dbReference type="ARBA" id="ARBA00000085"/>
    </source>
</evidence>
<evidence type="ECO:0000313" key="18">
    <source>
        <dbReference type="Proteomes" id="UP000576082"/>
    </source>
</evidence>
<dbReference type="Proteomes" id="UP000576082">
    <property type="component" value="Unassembled WGS sequence"/>
</dbReference>
<dbReference type="InterPro" id="IPR015943">
    <property type="entry name" value="WD40/YVTN_repeat-like_dom_sf"/>
</dbReference>
<dbReference type="RefSeq" id="WP_169658446.1">
    <property type="nucleotide sequence ID" value="NZ_JABANE010000058.1"/>
</dbReference>
<evidence type="ECO:0000256" key="4">
    <source>
        <dbReference type="ARBA" id="ARBA00022679"/>
    </source>
</evidence>
<evidence type="ECO:0000256" key="8">
    <source>
        <dbReference type="ARBA" id="ARBA00023012"/>
    </source>
</evidence>
<dbReference type="Gene3D" id="1.10.10.60">
    <property type="entry name" value="Homeodomain-like"/>
    <property type="match status" value="1"/>
</dbReference>
<dbReference type="Gene3D" id="3.30.565.10">
    <property type="entry name" value="Histidine kinase-like ATPase, C-terminal domain"/>
    <property type="match status" value="1"/>
</dbReference>
<evidence type="ECO:0000256" key="7">
    <source>
        <dbReference type="ARBA" id="ARBA00022840"/>
    </source>
</evidence>
<evidence type="ECO:0000256" key="13">
    <source>
        <dbReference type="SAM" id="SignalP"/>
    </source>
</evidence>
<dbReference type="Gene3D" id="2.60.40.10">
    <property type="entry name" value="Immunoglobulins"/>
    <property type="match status" value="1"/>
</dbReference>
<dbReference type="InterPro" id="IPR018060">
    <property type="entry name" value="HTH_AraC"/>
</dbReference>
<evidence type="ECO:0000256" key="6">
    <source>
        <dbReference type="ARBA" id="ARBA00022777"/>
    </source>
</evidence>
<feature type="domain" description="HTH araC/xylS-type" evidence="14">
    <location>
        <begin position="1259"/>
        <end position="1358"/>
    </location>
</feature>
<dbReference type="SMART" id="SM00342">
    <property type="entry name" value="HTH_ARAC"/>
    <property type="match status" value="1"/>
</dbReference>
<dbReference type="PROSITE" id="PS50110">
    <property type="entry name" value="RESPONSE_REGULATORY"/>
    <property type="match status" value="1"/>
</dbReference>
<dbReference type="SUPFAM" id="SSF55874">
    <property type="entry name" value="ATPase domain of HSP90 chaperone/DNA topoisomerase II/histidine kinase"/>
    <property type="match status" value="1"/>
</dbReference>
<dbReference type="Pfam" id="PF12833">
    <property type="entry name" value="HTH_18"/>
    <property type="match status" value="1"/>
</dbReference>
<dbReference type="SUPFAM" id="SSF52172">
    <property type="entry name" value="CheY-like"/>
    <property type="match status" value="1"/>
</dbReference>
<dbReference type="InterPro" id="IPR004358">
    <property type="entry name" value="Sig_transdc_His_kin-like_C"/>
</dbReference>
<comment type="catalytic activity">
    <reaction evidence="1">
        <text>ATP + protein L-histidine = ADP + protein N-phospho-L-histidine.</text>
        <dbReference type="EC" id="2.7.13.3"/>
    </reaction>
</comment>
<dbReference type="Gene3D" id="2.130.10.10">
    <property type="entry name" value="YVTN repeat-like/Quinoprotein amine dehydrogenase"/>
    <property type="match status" value="2"/>
</dbReference>
<dbReference type="InterPro" id="IPR011110">
    <property type="entry name" value="Reg_prop"/>
</dbReference>
<dbReference type="PRINTS" id="PR00344">
    <property type="entry name" value="BCTRLSENSOR"/>
</dbReference>
<keyword evidence="5" id="KW-0547">Nucleotide-binding</keyword>
<dbReference type="InterPro" id="IPR013783">
    <property type="entry name" value="Ig-like_fold"/>
</dbReference>
<dbReference type="Gene3D" id="3.40.50.2300">
    <property type="match status" value="1"/>
</dbReference>
<organism evidence="17 18">
    <name type="scientific">Flammeovirga aprica JL-4</name>
    <dbReference type="NCBI Taxonomy" id="694437"/>
    <lineage>
        <taxon>Bacteria</taxon>
        <taxon>Pseudomonadati</taxon>
        <taxon>Bacteroidota</taxon>
        <taxon>Cytophagia</taxon>
        <taxon>Cytophagales</taxon>
        <taxon>Flammeovirgaceae</taxon>
        <taxon>Flammeovirga</taxon>
    </lineage>
</organism>
<evidence type="ECO:0000256" key="5">
    <source>
        <dbReference type="ARBA" id="ARBA00022741"/>
    </source>
</evidence>
<keyword evidence="3 11" id="KW-0597">Phosphoprotein</keyword>
<dbReference type="InterPro" id="IPR009057">
    <property type="entry name" value="Homeodomain-like_sf"/>
</dbReference>
<dbReference type="InterPro" id="IPR011047">
    <property type="entry name" value="Quinoprotein_ADH-like_sf"/>
</dbReference>
<evidence type="ECO:0000256" key="9">
    <source>
        <dbReference type="ARBA" id="ARBA00023015"/>
    </source>
</evidence>
<keyword evidence="12" id="KW-1133">Transmembrane helix</keyword>
<dbReference type="EC" id="2.7.13.3" evidence="2"/>
<keyword evidence="18" id="KW-1185">Reference proteome</keyword>
<dbReference type="SUPFAM" id="SSF50998">
    <property type="entry name" value="Quinoprotein alcohol dehydrogenase-like"/>
    <property type="match status" value="1"/>
</dbReference>
<dbReference type="EMBL" id="JABANE010000058">
    <property type="protein sequence ID" value="NME70204.1"/>
    <property type="molecule type" value="Genomic_DNA"/>
</dbReference>
<dbReference type="GO" id="GO:0003700">
    <property type="term" value="F:DNA-binding transcription factor activity"/>
    <property type="evidence" value="ECO:0007669"/>
    <property type="project" value="InterPro"/>
</dbReference>
<evidence type="ECO:0000313" key="17">
    <source>
        <dbReference type="EMBL" id="NME70204.1"/>
    </source>
</evidence>
<keyword evidence="12" id="KW-0812">Transmembrane</keyword>
<accession>A0A7X9RWX9</accession>
<evidence type="ECO:0000259" key="16">
    <source>
        <dbReference type="PROSITE" id="PS50110"/>
    </source>
</evidence>
<evidence type="ECO:0000256" key="10">
    <source>
        <dbReference type="ARBA" id="ARBA00023163"/>
    </source>
</evidence>
<evidence type="ECO:0000256" key="11">
    <source>
        <dbReference type="PROSITE-ProRule" id="PRU00169"/>
    </source>
</evidence>
<feature type="domain" description="Response regulatory" evidence="16">
    <location>
        <begin position="1112"/>
        <end position="1227"/>
    </location>
</feature>
<dbReference type="CDD" id="cd00082">
    <property type="entry name" value="HisKA"/>
    <property type="match status" value="1"/>
</dbReference>
<keyword evidence="9" id="KW-0805">Transcription regulation</keyword>
<protein>
    <recommendedName>
        <fullName evidence="2">histidine kinase</fullName>
        <ecNumber evidence="2">2.7.13.3</ecNumber>
    </recommendedName>
</protein>
<dbReference type="Pfam" id="PF07494">
    <property type="entry name" value="Reg_prop"/>
    <property type="match status" value="3"/>
</dbReference>
<comment type="caution">
    <text evidence="17">The sequence shown here is derived from an EMBL/GenBank/DDBJ whole genome shotgun (WGS) entry which is preliminary data.</text>
</comment>
<dbReference type="PANTHER" id="PTHR43547">
    <property type="entry name" value="TWO-COMPONENT HISTIDINE KINASE"/>
    <property type="match status" value="1"/>
</dbReference>
<dbReference type="InterPro" id="IPR011006">
    <property type="entry name" value="CheY-like_superfamily"/>
</dbReference>